<dbReference type="FunFam" id="3.40.50.1010:FF:000002">
    <property type="entry name" value="Exonuclease 1, putative"/>
    <property type="match status" value="1"/>
</dbReference>
<keyword evidence="5 11" id="KW-0227">DNA damage</keyword>
<keyword evidence="9 11" id="KW-0234">DNA repair</keyword>
<dbReference type="PRINTS" id="PR00853">
    <property type="entry name" value="XPGRADSUPER"/>
</dbReference>
<comment type="caution">
    <text evidence="15">The sequence shown here is derived from an EMBL/GenBank/DDBJ whole genome shotgun (WGS) entry which is preliminary data.</text>
</comment>
<organism evidence="15 16">
    <name type="scientific">Blepharisma stoltei</name>
    <dbReference type="NCBI Taxonomy" id="1481888"/>
    <lineage>
        <taxon>Eukaryota</taxon>
        <taxon>Sar</taxon>
        <taxon>Alveolata</taxon>
        <taxon>Ciliophora</taxon>
        <taxon>Postciliodesmatophora</taxon>
        <taxon>Heterotrichea</taxon>
        <taxon>Heterotrichida</taxon>
        <taxon>Blepharismidae</taxon>
        <taxon>Blepharisma</taxon>
    </lineage>
</organism>
<dbReference type="InterPro" id="IPR036279">
    <property type="entry name" value="5-3_exonuclease_C_sf"/>
</dbReference>
<evidence type="ECO:0000313" key="15">
    <source>
        <dbReference type="EMBL" id="CAG9314085.1"/>
    </source>
</evidence>
<evidence type="ECO:0000256" key="9">
    <source>
        <dbReference type="ARBA" id="ARBA00023204"/>
    </source>
</evidence>
<feature type="region of interest" description="Disordered" evidence="12">
    <location>
        <begin position="434"/>
        <end position="456"/>
    </location>
</feature>
<evidence type="ECO:0000256" key="12">
    <source>
        <dbReference type="SAM" id="MobiDB-lite"/>
    </source>
</evidence>
<dbReference type="SMART" id="SM00484">
    <property type="entry name" value="XPGI"/>
    <property type="match status" value="1"/>
</dbReference>
<dbReference type="InterPro" id="IPR044752">
    <property type="entry name" value="PIN-like_EXO1"/>
</dbReference>
<dbReference type="SMART" id="SM00485">
    <property type="entry name" value="XPGN"/>
    <property type="match status" value="1"/>
</dbReference>
<keyword evidence="11" id="KW-0228">DNA excision</keyword>
<dbReference type="PANTHER" id="PTHR11081:SF8">
    <property type="entry name" value="EXONUCLEASE 1"/>
    <property type="match status" value="1"/>
</dbReference>
<keyword evidence="11" id="KW-0238">DNA-binding</keyword>
<gene>
    <name evidence="15" type="ORF">BSTOLATCC_MIC9882</name>
</gene>
<evidence type="ECO:0000256" key="1">
    <source>
        <dbReference type="ARBA" id="ARBA00004123"/>
    </source>
</evidence>
<dbReference type="EC" id="3.1.-.-" evidence="11"/>
<dbReference type="Pfam" id="PF00752">
    <property type="entry name" value="XPG_N"/>
    <property type="match status" value="1"/>
</dbReference>
<dbReference type="GO" id="GO:0035312">
    <property type="term" value="F:5'-3' DNA exonuclease activity"/>
    <property type="evidence" value="ECO:0007669"/>
    <property type="project" value="UniProtKB-UniRule"/>
</dbReference>
<comment type="function">
    <text evidence="11">5'-&gt;3' double-stranded DNA exonuclease which may also possess a cryptic 3'-&gt;5' double-stranded DNA exonuclease activity. Functions in DNA mismatch repair.</text>
</comment>
<dbReference type="FunFam" id="1.10.150.20:FF:000011">
    <property type="entry name" value="exonuclease 1"/>
    <property type="match status" value="1"/>
</dbReference>
<dbReference type="PROSITE" id="PS00842">
    <property type="entry name" value="XPG_2"/>
    <property type="match status" value="1"/>
</dbReference>
<comment type="cofactor">
    <cofactor evidence="11">
        <name>Mg(2+)</name>
        <dbReference type="ChEBI" id="CHEBI:18420"/>
    </cofactor>
    <text evidence="11">Binds 2 magnesium ions per subunit. They probably participate in the reaction catalyzed by the enzyme. May bind an additional third magnesium ion after substrate binding.</text>
</comment>
<evidence type="ECO:0000259" key="13">
    <source>
        <dbReference type="SMART" id="SM00484"/>
    </source>
</evidence>
<name>A0AAU9IS87_9CILI</name>
<dbReference type="GO" id="GO:0046872">
    <property type="term" value="F:metal ion binding"/>
    <property type="evidence" value="ECO:0007669"/>
    <property type="project" value="UniProtKB-UniRule"/>
</dbReference>
<comment type="subcellular location">
    <subcellularLocation>
        <location evidence="1 11">Nucleus</location>
    </subcellularLocation>
</comment>
<dbReference type="Proteomes" id="UP001162131">
    <property type="component" value="Unassembled WGS sequence"/>
</dbReference>
<evidence type="ECO:0000256" key="4">
    <source>
        <dbReference type="ARBA" id="ARBA00022723"/>
    </source>
</evidence>
<evidence type="ECO:0000256" key="10">
    <source>
        <dbReference type="ARBA" id="ARBA00023242"/>
    </source>
</evidence>
<keyword evidence="11" id="KW-0269">Exonuclease</keyword>
<dbReference type="InterPro" id="IPR006086">
    <property type="entry name" value="XPG-I_dom"/>
</dbReference>
<dbReference type="Gene3D" id="1.10.150.20">
    <property type="entry name" value="5' to 3' exonuclease, C-terminal subdomain"/>
    <property type="match status" value="1"/>
</dbReference>
<feature type="domain" description="XPG N-terminal" evidence="14">
    <location>
        <begin position="1"/>
        <end position="99"/>
    </location>
</feature>
<proteinExistence type="inferred from homology"/>
<dbReference type="InterPro" id="IPR029060">
    <property type="entry name" value="PIN-like_dom_sf"/>
</dbReference>
<keyword evidence="6 11" id="KW-0378">Hydrolase</keyword>
<keyword evidence="11" id="KW-0267">Excision nuclease</keyword>
<dbReference type="PANTHER" id="PTHR11081">
    <property type="entry name" value="FLAP ENDONUCLEASE FAMILY MEMBER"/>
    <property type="match status" value="1"/>
</dbReference>
<evidence type="ECO:0000256" key="7">
    <source>
        <dbReference type="ARBA" id="ARBA00022842"/>
    </source>
</evidence>
<keyword evidence="2" id="KW-0597">Phosphoprotein</keyword>
<dbReference type="InterPro" id="IPR019974">
    <property type="entry name" value="XPG_CS"/>
</dbReference>
<feature type="domain" description="XPG-I" evidence="13">
    <location>
        <begin position="138"/>
        <end position="207"/>
    </location>
</feature>
<evidence type="ECO:0000256" key="5">
    <source>
        <dbReference type="ARBA" id="ARBA00022763"/>
    </source>
</evidence>
<protein>
    <recommendedName>
        <fullName evidence="11">Exonuclease 1</fullName>
        <ecNumber evidence="11">3.1.-.-</ecNumber>
    </recommendedName>
</protein>
<dbReference type="GO" id="GO:0003677">
    <property type="term" value="F:DNA binding"/>
    <property type="evidence" value="ECO:0007669"/>
    <property type="project" value="UniProtKB-UniRule"/>
</dbReference>
<comment type="similarity">
    <text evidence="11">Belongs to the XPG/RAD2 endonuclease family. EXO1 subfamily.</text>
</comment>
<dbReference type="SUPFAM" id="SSF47807">
    <property type="entry name" value="5' to 3' exonuclease, C-terminal subdomain"/>
    <property type="match status" value="1"/>
</dbReference>
<dbReference type="SUPFAM" id="SSF88723">
    <property type="entry name" value="PIN domain-like"/>
    <property type="match status" value="1"/>
</dbReference>
<keyword evidence="4 11" id="KW-0479">Metal-binding</keyword>
<dbReference type="InterPro" id="IPR008918">
    <property type="entry name" value="HhH2"/>
</dbReference>
<keyword evidence="7 11" id="KW-0460">Magnesium</keyword>
<evidence type="ECO:0000256" key="8">
    <source>
        <dbReference type="ARBA" id="ARBA00023128"/>
    </source>
</evidence>
<reference evidence="15" key="1">
    <citation type="submission" date="2021-09" db="EMBL/GenBank/DDBJ databases">
        <authorList>
            <consortium name="AG Swart"/>
            <person name="Singh M."/>
            <person name="Singh A."/>
            <person name="Seah K."/>
            <person name="Emmerich C."/>
        </authorList>
    </citation>
    <scope>NUCLEOTIDE SEQUENCE</scope>
    <source>
        <strain evidence="15">ATCC30299</strain>
    </source>
</reference>
<evidence type="ECO:0000256" key="6">
    <source>
        <dbReference type="ARBA" id="ARBA00022801"/>
    </source>
</evidence>
<evidence type="ECO:0000256" key="3">
    <source>
        <dbReference type="ARBA" id="ARBA00022722"/>
    </source>
</evidence>
<dbReference type="GO" id="GO:0006281">
    <property type="term" value="P:DNA repair"/>
    <property type="evidence" value="ECO:0007669"/>
    <property type="project" value="UniProtKB-UniRule"/>
</dbReference>
<evidence type="ECO:0000256" key="2">
    <source>
        <dbReference type="ARBA" id="ARBA00022553"/>
    </source>
</evidence>
<dbReference type="CDD" id="cd09857">
    <property type="entry name" value="PIN_EXO1"/>
    <property type="match status" value="1"/>
</dbReference>
<keyword evidence="10 11" id="KW-0539">Nucleus</keyword>
<dbReference type="InterPro" id="IPR006084">
    <property type="entry name" value="XPG/Rad2"/>
</dbReference>
<accession>A0AAU9IS87</accession>
<dbReference type="EMBL" id="CAJZBQ010000011">
    <property type="protein sequence ID" value="CAG9314085.1"/>
    <property type="molecule type" value="Genomic_DNA"/>
</dbReference>
<dbReference type="GO" id="GO:0005634">
    <property type="term" value="C:nucleus"/>
    <property type="evidence" value="ECO:0007669"/>
    <property type="project" value="UniProtKB-SubCell"/>
</dbReference>
<evidence type="ECO:0000259" key="14">
    <source>
        <dbReference type="SMART" id="SM00485"/>
    </source>
</evidence>
<dbReference type="Gene3D" id="3.40.50.1010">
    <property type="entry name" value="5'-nuclease"/>
    <property type="match status" value="1"/>
</dbReference>
<sequence length="508" mass="58689">MGIQSLLQFLKPLLIDKHISEYSGQRIAIDSYCWLHKAVYSCGRDLIQGKNTKRHIDYCVKKALELRKIGVEPVMVFDGAPMPCKADTNHDRRQTRQEAMDKAVALDEAGNIREAEKFYSKAVSVTPDMANELIEELKSYGIECITAPYEADAQLAYLYKIGYVSAVISEDSDLLVFGCEKVLYKFDTAGGGSLKEMDLRNLHKLTQYNMKNWNHEQFMMMCILAGCDYLKSFKNVGIKTAYKIISQTIELDRIAAKLKIEPSIREDYQKQFLKAVYAFKFHRVYDPFQRKMVMLNEMDVERIMREIGDLDFLGRDLEPELARMVAESEVHPLTKNPFRAGLKRKYEDNFPMSYKKFKPNQPSNVYQQIRAVKNFNESEYHADSQDSEIPTPNYQTQIRPIQLKPLMRKPPIVLKMKKKSWDIEAEINEIRNALTKNDDEEENNEEKQDTQESQSAISTVLLPFATNREECNQSQIDRIESQEFLGSKKQLILQNKCILGVKTKSANN</sequence>
<dbReference type="GO" id="GO:0017108">
    <property type="term" value="F:5'-flap endonuclease activity"/>
    <property type="evidence" value="ECO:0007669"/>
    <property type="project" value="TreeGrafter"/>
</dbReference>
<dbReference type="Pfam" id="PF00867">
    <property type="entry name" value="XPG_I"/>
    <property type="match status" value="1"/>
</dbReference>
<evidence type="ECO:0000256" key="11">
    <source>
        <dbReference type="RuleBase" id="RU910737"/>
    </source>
</evidence>
<keyword evidence="3 11" id="KW-0540">Nuclease</keyword>
<dbReference type="AlphaFoldDB" id="A0AAU9IS87"/>
<dbReference type="InterPro" id="IPR006085">
    <property type="entry name" value="XPG_DNA_repair_N"/>
</dbReference>
<dbReference type="SMART" id="SM00279">
    <property type="entry name" value="HhH2"/>
    <property type="match status" value="1"/>
</dbReference>
<keyword evidence="16" id="KW-1185">Reference proteome</keyword>
<keyword evidence="8" id="KW-0496">Mitochondrion</keyword>
<evidence type="ECO:0000313" key="16">
    <source>
        <dbReference type="Proteomes" id="UP001162131"/>
    </source>
</evidence>